<sequence length="132" mass="15211">MQNTNLIIAVVGLFLVFVTFFIYKKSKKTSVRTLVDDPNNAEPFNKENNKKNLSFNDRVELSWKFLYEITELIISKFSKKDVELVNKLGHILLDNGMRYKHVVDLGIKQQAISRVASIEQQAYSQSQKTLGK</sequence>
<protein>
    <submittedName>
        <fullName evidence="2">Uncharacterized protein</fullName>
    </submittedName>
</protein>
<feature type="transmembrane region" description="Helical" evidence="1">
    <location>
        <begin position="6"/>
        <end position="23"/>
    </location>
</feature>
<organism evidence="2">
    <name type="scientific">Candidatus Tisiphia endosymbiont of Sergentomyia squamirostris</name>
    <dbReference type="NCBI Taxonomy" id="3113639"/>
    <lineage>
        <taxon>Bacteria</taxon>
        <taxon>Pseudomonadati</taxon>
        <taxon>Pseudomonadota</taxon>
        <taxon>Alphaproteobacteria</taxon>
        <taxon>Rickettsiales</taxon>
        <taxon>Rickettsiaceae</taxon>
        <taxon>Rickettsieae</taxon>
        <taxon>Candidatus Tisiphia</taxon>
    </lineage>
</organism>
<evidence type="ECO:0000256" key="1">
    <source>
        <dbReference type="SAM" id="Phobius"/>
    </source>
</evidence>
<evidence type="ECO:0000313" key="2">
    <source>
        <dbReference type="EMBL" id="BFD46528.1"/>
    </source>
</evidence>
<name>A0AAT9G9J8_9RICK</name>
<dbReference type="EMBL" id="AP029170">
    <property type="protein sequence ID" value="BFD46528.1"/>
    <property type="molecule type" value="Genomic_DNA"/>
</dbReference>
<keyword evidence="1" id="KW-1133">Transmembrane helix</keyword>
<reference evidence="2" key="1">
    <citation type="submission" date="2024-01" db="EMBL/GenBank/DDBJ databases">
        <title>Sequencing the genomes of a sandfly, Sergentomyia squamirostris, and its two endosymbionts.</title>
        <authorList>
            <person name="Itokawa K."/>
            <person name="Sanjoba C."/>
        </authorList>
    </citation>
    <scope>NUCLEOTIDE SEQUENCE</scope>
    <source>
        <strain evidence="2">RiSSQ</strain>
    </source>
</reference>
<keyword evidence="1" id="KW-0812">Transmembrane</keyword>
<accession>A0AAT9G9J8</accession>
<keyword evidence="1" id="KW-0472">Membrane</keyword>
<proteinExistence type="predicted"/>
<dbReference type="Pfam" id="PF10859">
    <property type="entry name" value="DUF2660"/>
    <property type="match status" value="1"/>
</dbReference>
<gene>
    <name evidence="2" type="ORF">DMENIID0002_11740</name>
</gene>
<dbReference type="AlphaFoldDB" id="A0AAT9G9J8"/>
<dbReference type="InterPro" id="IPR022589">
    <property type="entry name" value="DUF2660"/>
</dbReference>